<evidence type="ECO:0000313" key="2">
    <source>
        <dbReference type="Proteomes" id="UP000183832"/>
    </source>
</evidence>
<keyword evidence="2" id="KW-1185">Reference proteome</keyword>
<dbReference type="AlphaFoldDB" id="A0A1J1HUW5"/>
<evidence type="ECO:0000313" key="1">
    <source>
        <dbReference type="EMBL" id="CRK91863.1"/>
    </source>
</evidence>
<dbReference type="Proteomes" id="UP000183832">
    <property type="component" value="Unassembled WGS sequence"/>
</dbReference>
<sequence>MSVIISRFLAAMTEGFATIGNFDELGFGSFFISSGSLLVEAFILAFRASILVRIMSTSSSFPLRMTTSCSE</sequence>
<protein>
    <submittedName>
        <fullName evidence="1">CLUMA_CG005484, isoform A</fullName>
    </submittedName>
</protein>
<reference evidence="1 2" key="1">
    <citation type="submission" date="2015-04" db="EMBL/GenBank/DDBJ databases">
        <authorList>
            <person name="Syromyatnikov M.Y."/>
            <person name="Popov V.N."/>
        </authorList>
    </citation>
    <scope>NUCLEOTIDE SEQUENCE [LARGE SCALE GENOMIC DNA]</scope>
</reference>
<accession>A0A1J1HUW5</accession>
<name>A0A1J1HUW5_9DIPT</name>
<dbReference type="EMBL" id="CVRI01000021">
    <property type="protein sequence ID" value="CRK91863.1"/>
    <property type="molecule type" value="Genomic_DNA"/>
</dbReference>
<organism evidence="1 2">
    <name type="scientific">Clunio marinus</name>
    <dbReference type="NCBI Taxonomy" id="568069"/>
    <lineage>
        <taxon>Eukaryota</taxon>
        <taxon>Metazoa</taxon>
        <taxon>Ecdysozoa</taxon>
        <taxon>Arthropoda</taxon>
        <taxon>Hexapoda</taxon>
        <taxon>Insecta</taxon>
        <taxon>Pterygota</taxon>
        <taxon>Neoptera</taxon>
        <taxon>Endopterygota</taxon>
        <taxon>Diptera</taxon>
        <taxon>Nematocera</taxon>
        <taxon>Chironomoidea</taxon>
        <taxon>Chironomidae</taxon>
        <taxon>Clunio</taxon>
    </lineage>
</organism>
<gene>
    <name evidence="1" type="ORF">CLUMA_CG005484</name>
</gene>
<proteinExistence type="predicted"/>